<dbReference type="PANTHER" id="PTHR11360">
    <property type="entry name" value="MONOCARBOXYLATE TRANSPORTER"/>
    <property type="match status" value="1"/>
</dbReference>
<evidence type="ECO:0000313" key="4">
    <source>
        <dbReference type="Proteomes" id="UP000821853"/>
    </source>
</evidence>
<feature type="transmembrane region" description="Helical" evidence="2">
    <location>
        <begin position="209"/>
        <end position="228"/>
    </location>
</feature>
<dbReference type="InterPro" id="IPR050327">
    <property type="entry name" value="Proton-linked_MCT"/>
</dbReference>
<dbReference type="VEuPathDB" id="VectorBase:HLOH_056156"/>
<dbReference type="Gene3D" id="1.20.1250.20">
    <property type="entry name" value="MFS general substrate transporter like domains"/>
    <property type="match status" value="1"/>
</dbReference>
<dbReference type="OrthoDB" id="2213137at2759"/>
<proteinExistence type="predicted"/>
<evidence type="ECO:0008006" key="5">
    <source>
        <dbReference type="Google" id="ProtNLM"/>
    </source>
</evidence>
<sequence length="394" mass="42667">MALTTRKPKRNFKSTVNSVTITESSGCHDGTCPSESADAAVVLRGDSPTENGSTTTVDIARAAVKYEFPPSSLPKQTRGPRSHLLKKLKHGPGDVPEGIEVISMRQLHNDLNGKGDCSRGQFDECLERQMEVTLNGRATAVEEATTSRRGSEPETMSAPPDSQGHWTFLRSPVFYMVAVTCVSSVYSFLILMILVDFAEEKGFTKRDGAVLLSLTAIGDASARLISGFLSDRKFCDRRTLLGGSALLSGALCATLPSMHAGDYALAATLCVLFGWCNGSVVVLFGPVLADHGTSRTRWVHTMDCFTSSVLAASSWVSCGQSNSSIVLFASGRQMLDIRVENLLVFTCVRCDNTNRSEHTMPAWRDGDYDYTTSRPDVGCTAGKLKLFLLLVLLQ</sequence>
<dbReference type="SUPFAM" id="SSF103473">
    <property type="entry name" value="MFS general substrate transporter"/>
    <property type="match status" value="1"/>
</dbReference>
<dbReference type="InterPro" id="IPR011701">
    <property type="entry name" value="MFS"/>
</dbReference>
<feature type="region of interest" description="Disordered" evidence="1">
    <location>
        <begin position="140"/>
        <end position="162"/>
    </location>
</feature>
<dbReference type="InterPro" id="IPR036259">
    <property type="entry name" value="MFS_trans_sf"/>
</dbReference>
<feature type="transmembrane region" description="Helical" evidence="2">
    <location>
        <begin position="264"/>
        <end position="288"/>
    </location>
</feature>
<evidence type="ECO:0000256" key="1">
    <source>
        <dbReference type="SAM" id="MobiDB-lite"/>
    </source>
</evidence>
<keyword evidence="2" id="KW-1133">Transmembrane helix</keyword>
<dbReference type="Pfam" id="PF07690">
    <property type="entry name" value="MFS_1"/>
    <property type="match status" value="1"/>
</dbReference>
<comment type="caution">
    <text evidence="3">The sequence shown here is derived from an EMBL/GenBank/DDBJ whole genome shotgun (WGS) entry which is preliminary data.</text>
</comment>
<dbReference type="PANTHER" id="PTHR11360:SF303">
    <property type="entry name" value="MAJOR FACILITATOR SUPERFAMILY (MFS) PROFILE DOMAIN-CONTAINING PROTEIN"/>
    <property type="match status" value="1"/>
</dbReference>
<gene>
    <name evidence="3" type="ORF">HPB48_010228</name>
</gene>
<dbReference type="EMBL" id="JABSTR010000008">
    <property type="protein sequence ID" value="KAH9377024.1"/>
    <property type="molecule type" value="Genomic_DNA"/>
</dbReference>
<keyword evidence="4" id="KW-1185">Reference proteome</keyword>
<evidence type="ECO:0000313" key="3">
    <source>
        <dbReference type="EMBL" id="KAH9377024.1"/>
    </source>
</evidence>
<accession>A0A9J6GQR3</accession>
<organism evidence="3 4">
    <name type="scientific">Haemaphysalis longicornis</name>
    <name type="common">Bush tick</name>
    <dbReference type="NCBI Taxonomy" id="44386"/>
    <lineage>
        <taxon>Eukaryota</taxon>
        <taxon>Metazoa</taxon>
        <taxon>Ecdysozoa</taxon>
        <taxon>Arthropoda</taxon>
        <taxon>Chelicerata</taxon>
        <taxon>Arachnida</taxon>
        <taxon>Acari</taxon>
        <taxon>Parasitiformes</taxon>
        <taxon>Ixodida</taxon>
        <taxon>Ixodoidea</taxon>
        <taxon>Ixodidae</taxon>
        <taxon>Haemaphysalinae</taxon>
        <taxon>Haemaphysalis</taxon>
    </lineage>
</organism>
<name>A0A9J6GQR3_HAELO</name>
<feature type="transmembrane region" description="Helical" evidence="2">
    <location>
        <begin position="240"/>
        <end position="258"/>
    </location>
</feature>
<dbReference type="GO" id="GO:0008028">
    <property type="term" value="F:monocarboxylic acid transmembrane transporter activity"/>
    <property type="evidence" value="ECO:0007669"/>
    <property type="project" value="TreeGrafter"/>
</dbReference>
<dbReference type="Proteomes" id="UP000821853">
    <property type="component" value="Unassembled WGS sequence"/>
</dbReference>
<feature type="transmembrane region" description="Helical" evidence="2">
    <location>
        <begin position="173"/>
        <end position="197"/>
    </location>
</feature>
<dbReference type="AlphaFoldDB" id="A0A9J6GQR3"/>
<keyword evidence="2" id="KW-0472">Membrane</keyword>
<evidence type="ECO:0000256" key="2">
    <source>
        <dbReference type="SAM" id="Phobius"/>
    </source>
</evidence>
<keyword evidence="2" id="KW-0812">Transmembrane</keyword>
<protein>
    <recommendedName>
        <fullName evidence="5">Monocarboxylate transporter</fullName>
    </recommendedName>
</protein>
<reference evidence="3 4" key="1">
    <citation type="journal article" date="2020" name="Cell">
        <title>Large-Scale Comparative Analyses of Tick Genomes Elucidate Their Genetic Diversity and Vector Capacities.</title>
        <authorList>
            <consortium name="Tick Genome and Microbiome Consortium (TIGMIC)"/>
            <person name="Jia N."/>
            <person name="Wang J."/>
            <person name="Shi W."/>
            <person name="Du L."/>
            <person name="Sun Y."/>
            <person name="Zhan W."/>
            <person name="Jiang J.F."/>
            <person name="Wang Q."/>
            <person name="Zhang B."/>
            <person name="Ji P."/>
            <person name="Bell-Sakyi L."/>
            <person name="Cui X.M."/>
            <person name="Yuan T.T."/>
            <person name="Jiang B.G."/>
            <person name="Yang W.F."/>
            <person name="Lam T.T."/>
            <person name="Chang Q.C."/>
            <person name="Ding S.J."/>
            <person name="Wang X.J."/>
            <person name="Zhu J.G."/>
            <person name="Ruan X.D."/>
            <person name="Zhao L."/>
            <person name="Wei J.T."/>
            <person name="Ye R.Z."/>
            <person name="Que T.C."/>
            <person name="Du C.H."/>
            <person name="Zhou Y.H."/>
            <person name="Cheng J.X."/>
            <person name="Dai P.F."/>
            <person name="Guo W.B."/>
            <person name="Han X.H."/>
            <person name="Huang E.J."/>
            <person name="Li L.F."/>
            <person name="Wei W."/>
            <person name="Gao Y.C."/>
            <person name="Liu J.Z."/>
            <person name="Shao H.Z."/>
            <person name="Wang X."/>
            <person name="Wang C.C."/>
            <person name="Yang T.C."/>
            <person name="Huo Q.B."/>
            <person name="Li W."/>
            <person name="Chen H.Y."/>
            <person name="Chen S.E."/>
            <person name="Zhou L.G."/>
            <person name="Ni X.B."/>
            <person name="Tian J.H."/>
            <person name="Sheng Y."/>
            <person name="Liu T."/>
            <person name="Pan Y.S."/>
            <person name="Xia L.Y."/>
            <person name="Li J."/>
            <person name="Zhao F."/>
            <person name="Cao W.C."/>
        </authorList>
    </citation>
    <scope>NUCLEOTIDE SEQUENCE [LARGE SCALE GENOMIC DNA]</scope>
    <source>
        <strain evidence="3">HaeL-2018</strain>
    </source>
</reference>